<gene>
    <name evidence="2" type="ORF">E6O75_ATG06375</name>
</gene>
<comment type="caution">
    <text evidence="2">The sequence shown here is derived from an EMBL/GenBank/DDBJ whole genome shotgun (WGS) entry which is preliminary data.</text>
</comment>
<evidence type="ECO:0000313" key="2">
    <source>
        <dbReference type="EMBL" id="TID18299.1"/>
    </source>
</evidence>
<sequence length="419" mass="45454">MAATESRAEPEPEPEQSQSQSRARARAKAEPKQSQSQSRARAKAEPEPKQSQNHSQSQGCDGKRSKGQASAAGSVIGPHLDQALESPANGSLGTSRDKGRRKWPRGTSGKGSPGEDTSKQRNEATSWDSGALGQGFTHGLWARVPSPDAVSANGRPDLQTPVLQLMPIALDHDAAMLRQAPSPQVPKSPSPLCLYALKSEMDCEPYVLSACSSKQSDRNYLTAQRGKEDCANPDALTHLSESPRHIRPSQDSASDKLQHPSIQTCVERGVRLFTICYLALMRLISICMTSERSNGDMLPRETSRSSSSRPLQYLQVTLTCLMFPSRRSPHYIHPDVPGNCNKAGRDCGRTRLIPSQRLGNIAIITIVGSTPPFLENDSTNSMSSTTNEAVSIDLRDLGSLVDFRFLTQGPNTSPAKWTA</sequence>
<evidence type="ECO:0000256" key="1">
    <source>
        <dbReference type="SAM" id="MobiDB-lite"/>
    </source>
</evidence>
<name>A0A4Z1NTP1_9PEZI</name>
<feature type="compositionally biased region" description="Polar residues" evidence="1">
    <location>
        <begin position="49"/>
        <end position="59"/>
    </location>
</feature>
<feature type="region of interest" description="Disordered" evidence="1">
    <location>
        <begin position="1"/>
        <end position="131"/>
    </location>
</feature>
<proteinExistence type="predicted"/>
<feature type="compositionally biased region" description="Basic and acidic residues" evidence="1">
    <location>
        <begin position="1"/>
        <end position="10"/>
    </location>
</feature>
<dbReference type="AlphaFoldDB" id="A0A4Z1NTP1"/>
<protein>
    <submittedName>
        <fullName evidence="2">Uncharacterized protein</fullName>
    </submittedName>
</protein>
<keyword evidence="3" id="KW-1185">Reference proteome</keyword>
<reference evidence="2 3" key="1">
    <citation type="submission" date="2019-04" db="EMBL/GenBank/DDBJ databases">
        <title>High contiguity whole genome sequence and gene annotation resource for two Venturia nashicola isolates.</title>
        <authorList>
            <person name="Prokchorchik M."/>
            <person name="Won K."/>
            <person name="Lee Y."/>
            <person name="Choi E.D."/>
            <person name="Segonzac C."/>
            <person name="Sohn K.H."/>
        </authorList>
    </citation>
    <scope>NUCLEOTIDE SEQUENCE [LARGE SCALE GENOMIC DNA]</scope>
    <source>
        <strain evidence="2 3">PRI2</strain>
    </source>
</reference>
<dbReference type="Proteomes" id="UP000298493">
    <property type="component" value="Unassembled WGS sequence"/>
</dbReference>
<evidence type="ECO:0000313" key="3">
    <source>
        <dbReference type="Proteomes" id="UP000298493"/>
    </source>
</evidence>
<dbReference type="EMBL" id="SNSC02000014">
    <property type="protein sequence ID" value="TID18299.1"/>
    <property type="molecule type" value="Genomic_DNA"/>
</dbReference>
<feature type="region of interest" description="Disordered" evidence="1">
    <location>
        <begin position="225"/>
        <end position="258"/>
    </location>
</feature>
<organism evidence="2 3">
    <name type="scientific">Venturia nashicola</name>
    <dbReference type="NCBI Taxonomy" id="86259"/>
    <lineage>
        <taxon>Eukaryota</taxon>
        <taxon>Fungi</taxon>
        <taxon>Dikarya</taxon>
        <taxon>Ascomycota</taxon>
        <taxon>Pezizomycotina</taxon>
        <taxon>Dothideomycetes</taxon>
        <taxon>Pleosporomycetidae</taxon>
        <taxon>Venturiales</taxon>
        <taxon>Venturiaceae</taxon>
        <taxon>Venturia</taxon>
    </lineage>
</organism>
<accession>A0A4Z1NTP1</accession>